<evidence type="ECO:0000259" key="2">
    <source>
        <dbReference type="PROSITE" id="PS50097"/>
    </source>
</evidence>
<dbReference type="EMBL" id="SFCI01001189">
    <property type="protein sequence ID" value="TFY76497.1"/>
    <property type="molecule type" value="Genomic_DNA"/>
</dbReference>
<evidence type="ECO:0000256" key="1">
    <source>
        <dbReference type="SAM" id="MobiDB-lite"/>
    </source>
</evidence>
<dbReference type="InterPro" id="IPR011333">
    <property type="entry name" value="SKP1/BTB/POZ_sf"/>
</dbReference>
<protein>
    <recommendedName>
        <fullName evidence="2">BTB domain-containing protein</fullName>
    </recommendedName>
</protein>
<organism evidence="3 4">
    <name type="scientific">Hericium alpestre</name>
    <dbReference type="NCBI Taxonomy" id="135208"/>
    <lineage>
        <taxon>Eukaryota</taxon>
        <taxon>Fungi</taxon>
        <taxon>Dikarya</taxon>
        <taxon>Basidiomycota</taxon>
        <taxon>Agaricomycotina</taxon>
        <taxon>Agaricomycetes</taxon>
        <taxon>Russulales</taxon>
        <taxon>Hericiaceae</taxon>
        <taxon>Hericium</taxon>
    </lineage>
</organism>
<feature type="compositionally biased region" description="Basic and acidic residues" evidence="1">
    <location>
        <begin position="11"/>
        <end position="20"/>
    </location>
</feature>
<dbReference type="Proteomes" id="UP000298061">
    <property type="component" value="Unassembled WGS sequence"/>
</dbReference>
<sequence length="157" mass="18095">MSTSKTNSTGEPDRKRPRSELDAELYVNHPSLYFDDGNVILQCAKTLFCVHRTLLAKHSPRFAEILNPARGANTLRGCRHLVLDDDADDMEALLKTIYDGLRVDFPQLTIENFPIVAGILRLSTKYRLERLRADMIARLKQEWPYALEQHIAKWRTD</sequence>
<feature type="domain" description="BTB" evidence="2">
    <location>
        <begin position="37"/>
        <end position="100"/>
    </location>
</feature>
<feature type="compositionally biased region" description="Polar residues" evidence="1">
    <location>
        <begin position="1"/>
        <end position="10"/>
    </location>
</feature>
<dbReference type="Pfam" id="PF00651">
    <property type="entry name" value="BTB"/>
    <property type="match status" value="1"/>
</dbReference>
<accession>A0A4Y9ZR11</accession>
<dbReference type="SUPFAM" id="SSF54695">
    <property type="entry name" value="POZ domain"/>
    <property type="match status" value="1"/>
</dbReference>
<proteinExistence type="predicted"/>
<evidence type="ECO:0000313" key="3">
    <source>
        <dbReference type="EMBL" id="TFY76497.1"/>
    </source>
</evidence>
<name>A0A4Y9ZR11_9AGAM</name>
<keyword evidence="4" id="KW-1185">Reference proteome</keyword>
<dbReference type="OrthoDB" id="3218112at2759"/>
<dbReference type="SMART" id="SM00225">
    <property type="entry name" value="BTB"/>
    <property type="match status" value="1"/>
</dbReference>
<feature type="region of interest" description="Disordered" evidence="1">
    <location>
        <begin position="1"/>
        <end position="20"/>
    </location>
</feature>
<gene>
    <name evidence="3" type="ORF">EWM64_g7515</name>
</gene>
<dbReference type="AlphaFoldDB" id="A0A4Y9ZR11"/>
<reference evidence="3 4" key="1">
    <citation type="submission" date="2019-02" db="EMBL/GenBank/DDBJ databases">
        <title>Genome sequencing of the rare red list fungi Hericium alpestre (H. flagellum).</title>
        <authorList>
            <person name="Buettner E."/>
            <person name="Kellner H."/>
        </authorList>
    </citation>
    <scope>NUCLEOTIDE SEQUENCE [LARGE SCALE GENOMIC DNA]</scope>
    <source>
        <strain evidence="3 4">DSM 108284</strain>
    </source>
</reference>
<dbReference type="PROSITE" id="PS50097">
    <property type="entry name" value="BTB"/>
    <property type="match status" value="1"/>
</dbReference>
<dbReference type="InterPro" id="IPR000210">
    <property type="entry name" value="BTB/POZ_dom"/>
</dbReference>
<dbReference type="Gene3D" id="3.30.710.10">
    <property type="entry name" value="Potassium Channel Kv1.1, Chain A"/>
    <property type="match status" value="1"/>
</dbReference>
<evidence type="ECO:0000313" key="4">
    <source>
        <dbReference type="Proteomes" id="UP000298061"/>
    </source>
</evidence>
<dbReference type="STRING" id="135208.A0A4Y9ZR11"/>
<comment type="caution">
    <text evidence="3">The sequence shown here is derived from an EMBL/GenBank/DDBJ whole genome shotgun (WGS) entry which is preliminary data.</text>
</comment>
<feature type="non-terminal residue" evidence="3">
    <location>
        <position position="157"/>
    </location>
</feature>